<dbReference type="Proteomes" id="UP000187313">
    <property type="component" value="Unassembled WGS sequence"/>
</dbReference>
<dbReference type="InterPro" id="IPR003594">
    <property type="entry name" value="HATPase_dom"/>
</dbReference>
<comment type="caution">
    <text evidence="22">The sequence shown here is derived from an EMBL/GenBank/DDBJ whole genome shotgun (WGS) entry which is preliminary data.</text>
</comment>
<evidence type="ECO:0000256" key="5">
    <source>
        <dbReference type="ARBA" id="ARBA00022553"/>
    </source>
</evidence>
<proteinExistence type="predicted"/>
<dbReference type="InterPro" id="IPR005467">
    <property type="entry name" value="His_kinase_dom"/>
</dbReference>
<evidence type="ECO:0000256" key="18">
    <source>
        <dbReference type="SAM" id="Phobius"/>
    </source>
</evidence>
<dbReference type="InterPro" id="IPR003661">
    <property type="entry name" value="HisK_dim/P_dom"/>
</dbReference>
<dbReference type="CDD" id="cd00082">
    <property type="entry name" value="HisKA"/>
    <property type="match status" value="1"/>
</dbReference>
<evidence type="ECO:0000256" key="14">
    <source>
        <dbReference type="ARBA" id="ARBA00023136"/>
    </source>
</evidence>
<evidence type="ECO:0000256" key="8">
    <source>
        <dbReference type="ARBA" id="ARBA00022741"/>
    </source>
</evidence>
<dbReference type="SUPFAM" id="SSF158472">
    <property type="entry name" value="HAMP domain-like"/>
    <property type="match status" value="1"/>
</dbReference>
<feature type="domain" description="HAMP" evidence="20">
    <location>
        <begin position="174"/>
        <end position="226"/>
    </location>
</feature>
<evidence type="ECO:0000256" key="11">
    <source>
        <dbReference type="ARBA" id="ARBA00022989"/>
    </source>
</evidence>
<comment type="function">
    <text evidence="15">Member of the two-component regulatory system HssS/HssR involved in intracellular heme homeostasis and tempering of staphylococcal virulence. HssS functions as a heme sensor histidine kinase which is autophosphorylated at a histidine residue and transfers its phosphate group to an aspartate residue of HssR. HssR/HssS activates the expression of hrtAB, an efflux pump, in response to extracellular heme, hemin, hemoglobin or blood.</text>
</comment>
<dbReference type="GO" id="GO:0005886">
    <property type="term" value="C:plasma membrane"/>
    <property type="evidence" value="ECO:0007669"/>
    <property type="project" value="UniProtKB-SubCell"/>
</dbReference>
<evidence type="ECO:0000313" key="24">
    <source>
        <dbReference type="Proteomes" id="UP000187425"/>
    </source>
</evidence>
<keyword evidence="14 18" id="KW-0472">Membrane</keyword>
<evidence type="ECO:0000256" key="10">
    <source>
        <dbReference type="ARBA" id="ARBA00022840"/>
    </source>
</evidence>
<keyword evidence="11 18" id="KW-1133">Transmembrane helix</keyword>
<evidence type="ECO:0000256" key="13">
    <source>
        <dbReference type="ARBA" id="ARBA00023026"/>
    </source>
</evidence>
<dbReference type="PROSITE" id="PS50885">
    <property type="entry name" value="HAMP"/>
    <property type="match status" value="1"/>
</dbReference>
<dbReference type="GO" id="GO:0005524">
    <property type="term" value="F:ATP binding"/>
    <property type="evidence" value="ECO:0007669"/>
    <property type="project" value="UniProtKB-KW"/>
</dbReference>
<evidence type="ECO:0000313" key="21">
    <source>
        <dbReference type="EMBL" id="OMD48633.1"/>
    </source>
</evidence>
<feature type="transmembrane region" description="Helical" evidence="18">
    <location>
        <begin position="6"/>
        <end position="32"/>
    </location>
</feature>
<dbReference type="InterPro" id="IPR050398">
    <property type="entry name" value="HssS/ArlS-like"/>
</dbReference>
<evidence type="ECO:0000256" key="3">
    <source>
        <dbReference type="ARBA" id="ARBA00012438"/>
    </source>
</evidence>
<keyword evidence="9 22" id="KW-0418">Kinase</keyword>
<keyword evidence="5" id="KW-0597">Phosphoprotein</keyword>
<feature type="transmembrane region" description="Helical" evidence="18">
    <location>
        <begin position="153"/>
        <end position="177"/>
    </location>
</feature>
<accession>A0A1R0ZBB9</accession>
<dbReference type="InterPro" id="IPR036097">
    <property type="entry name" value="HisK_dim/P_sf"/>
</dbReference>
<dbReference type="Gene3D" id="3.30.565.10">
    <property type="entry name" value="Histidine kinase-like ATPase, C-terminal domain"/>
    <property type="match status" value="1"/>
</dbReference>
<dbReference type="Pfam" id="PF00512">
    <property type="entry name" value="HisKA"/>
    <property type="match status" value="1"/>
</dbReference>
<dbReference type="EMBL" id="MPTW01000016">
    <property type="protein sequence ID" value="OME66118.1"/>
    <property type="molecule type" value="Genomic_DNA"/>
</dbReference>
<dbReference type="SMART" id="SM00388">
    <property type="entry name" value="HisKA"/>
    <property type="match status" value="1"/>
</dbReference>
<gene>
    <name evidence="21" type="ORF">BSK51_22145</name>
    <name evidence="22" type="ORF">BSK65_23360</name>
</gene>
<dbReference type="CDD" id="cd00075">
    <property type="entry name" value="HATPase"/>
    <property type="match status" value="1"/>
</dbReference>
<keyword evidence="10" id="KW-0067">ATP-binding</keyword>
<dbReference type="RefSeq" id="WP_076286163.1">
    <property type="nucleotide sequence ID" value="NZ_MPTD01000015.1"/>
</dbReference>
<dbReference type="PANTHER" id="PTHR45528:SF11">
    <property type="entry name" value="HISTIDINE KINASE"/>
    <property type="match status" value="1"/>
</dbReference>
<evidence type="ECO:0000256" key="6">
    <source>
        <dbReference type="ARBA" id="ARBA00022679"/>
    </source>
</evidence>
<dbReference type="SMART" id="SM00387">
    <property type="entry name" value="HATPase_c"/>
    <property type="match status" value="1"/>
</dbReference>
<dbReference type="Proteomes" id="UP000187425">
    <property type="component" value="Unassembled WGS sequence"/>
</dbReference>
<evidence type="ECO:0000256" key="1">
    <source>
        <dbReference type="ARBA" id="ARBA00000085"/>
    </source>
</evidence>
<keyword evidence="23" id="KW-1185">Reference proteome</keyword>
<evidence type="ECO:0000259" key="19">
    <source>
        <dbReference type="PROSITE" id="PS50109"/>
    </source>
</evidence>
<comment type="subcellular location">
    <subcellularLocation>
        <location evidence="2">Cell membrane</location>
        <topology evidence="2">Multi-pass membrane protein</topology>
    </subcellularLocation>
</comment>
<organism evidence="22 24">
    <name type="scientific">Paenibacillus odorifer</name>
    <dbReference type="NCBI Taxonomy" id="189426"/>
    <lineage>
        <taxon>Bacteria</taxon>
        <taxon>Bacillati</taxon>
        <taxon>Bacillota</taxon>
        <taxon>Bacilli</taxon>
        <taxon>Bacillales</taxon>
        <taxon>Paenibacillaceae</taxon>
        <taxon>Paenibacillus</taxon>
    </lineage>
</organism>
<evidence type="ECO:0000256" key="7">
    <source>
        <dbReference type="ARBA" id="ARBA00022692"/>
    </source>
</evidence>
<evidence type="ECO:0000256" key="17">
    <source>
        <dbReference type="SAM" id="MobiDB-lite"/>
    </source>
</evidence>
<dbReference type="EC" id="2.7.13.3" evidence="3"/>
<feature type="region of interest" description="Disordered" evidence="17">
    <location>
        <begin position="453"/>
        <end position="474"/>
    </location>
</feature>
<dbReference type="SUPFAM" id="SSF55874">
    <property type="entry name" value="ATPase domain of HSP90 chaperone/DNA topoisomerase II/histidine kinase"/>
    <property type="match status" value="1"/>
</dbReference>
<protein>
    <recommendedName>
        <fullName evidence="16">Heme sensor protein HssS</fullName>
        <ecNumber evidence="3">2.7.13.3</ecNumber>
    </recommendedName>
</protein>
<dbReference type="Pfam" id="PF02518">
    <property type="entry name" value="HATPase_c"/>
    <property type="match status" value="1"/>
</dbReference>
<keyword evidence="7 18" id="KW-0812">Transmembrane</keyword>
<name>A0A1R0ZBB9_9BACL</name>
<feature type="domain" description="Histidine kinase" evidence="19">
    <location>
        <begin position="234"/>
        <end position="451"/>
    </location>
</feature>
<keyword evidence="13" id="KW-0843">Virulence</keyword>
<dbReference type="CDD" id="cd06225">
    <property type="entry name" value="HAMP"/>
    <property type="match status" value="1"/>
</dbReference>
<dbReference type="InterPro" id="IPR004358">
    <property type="entry name" value="Sig_transdc_His_kin-like_C"/>
</dbReference>
<evidence type="ECO:0000256" key="9">
    <source>
        <dbReference type="ARBA" id="ARBA00022777"/>
    </source>
</evidence>
<keyword evidence="6" id="KW-0808">Transferase</keyword>
<evidence type="ECO:0000256" key="4">
    <source>
        <dbReference type="ARBA" id="ARBA00022475"/>
    </source>
</evidence>
<keyword evidence="8" id="KW-0547">Nucleotide-binding</keyword>
<dbReference type="Gene3D" id="6.10.340.10">
    <property type="match status" value="1"/>
</dbReference>
<dbReference type="OrthoDB" id="9813151at2"/>
<evidence type="ECO:0000256" key="16">
    <source>
        <dbReference type="ARBA" id="ARBA00040841"/>
    </source>
</evidence>
<keyword evidence="4" id="KW-1003">Cell membrane</keyword>
<evidence type="ECO:0000313" key="22">
    <source>
        <dbReference type="EMBL" id="OME66118.1"/>
    </source>
</evidence>
<dbReference type="SMART" id="SM00304">
    <property type="entry name" value="HAMP"/>
    <property type="match status" value="1"/>
</dbReference>
<comment type="catalytic activity">
    <reaction evidence="1">
        <text>ATP + protein L-histidine = ADP + protein N-phospho-L-histidine.</text>
        <dbReference type="EC" id="2.7.13.3"/>
    </reaction>
</comment>
<dbReference type="GO" id="GO:0000155">
    <property type="term" value="F:phosphorelay sensor kinase activity"/>
    <property type="evidence" value="ECO:0007669"/>
    <property type="project" value="InterPro"/>
</dbReference>
<dbReference type="FunFam" id="3.30.565.10:FF:000006">
    <property type="entry name" value="Sensor histidine kinase WalK"/>
    <property type="match status" value="1"/>
</dbReference>
<dbReference type="EMBL" id="MPTD01000015">
    <property type="protein sequence ID" value="OMD48633.1"/>
    <property type="molecule type" value="Genomic_DNA"/>
</dbReference>
<dbReference type="Gene3D" id="1.10.287.130">
    <property type="match status" value="1"/>
</dbReference>
<dbReference type="FunFam" id="1.10.287.130:FF:000001">
    <property type="entry name" value="Two-component sensor histidine kinase"/>
    <property type="match status" value="1"/>
</dbReference>
<dbReference type="PANTHER" id="PTHR45528">
    <property type="entry name" value="SENSOR HISTIDINE KINASE CPXA"/>
    <property type="match status" value="1"/>
</dbReference>
<dbReference type="SUPFAM" id="SSF47384">
    <property type="entry name" value="Homodimeric domain of signal transducing histidine kinase"/>
    <property type="match status" value="1"/>
</dbReference>
<dbReference type="PRINTS" id="PR00344">
    <property type="entry name" value="BCTRLSENSOR"/>
</dbReference>
<dbReference type="Pfam" id="PF00672">
    <property type="entry name" value="HAMP"/>
    <property type="match status" value="1"/>
</dbReference>
<evidence type="ECO:0000259" key="20">
    <source>
        <dbReference type="PROSITE" id="PS50885"/>
    </source>
</evidence>
<reference evidence="22 24" key="1">
    <citation type="submission" date="2016-11" db="EMBL/GenBank/DDBJ databases">
        <title>Paenibacillus species isolates.</title>
        <authorList>
            <person name="Beno S.M."/>
        </authorList>
    </citation>
    <scope>NUCLEOTIDE SEQUENCE [LARGE SCALE GENOMIC DNA]</scope>
    <source>
        <strain evidence="22 24">FSL H7-0443</strain>
        <strain evidence="21 23">FSL R5-0923</strain>
    </source>
</reference>
<evidence type="ECO:0000256" key="2">
    <source>
        <dbReference type="ARBA" id="ARBA00004651"/>
    </source>
</evidence>
<dbReference type="InterPro" id="IPR036890">
    <property type="entry name" value="HATPase_C_sf"/>
</dbReference>
<dbReference type="InterPro" id="IPR003660">
    <property type="entry name" value="HAMP_dom"/>
</dbReference>
<evidence type="ECO:0000313" key="23">
    <source>
        <dbReference type="Proteomes" id="UP000187313"/>
    </source>
</evidence>
<dbReference type="PROSITE" id="PS50109">
    <property type="entry name" value="HIS_KIN"/>
    <property type="match status" value="1"/>
</dbReference>
<evidence type="ECO:0000256" key="12">
    <source>
        <dbReference type="ARBA" id="ARBA00023012"/>
    </source>
</evidence>
<sequence length="474" mass="53055">MIKTLYVRVILTFLGIIIFSLICSFFIGLYVFQKQISYEGQNEMIVVGKEIIHRYDDAKPKDTDEFLNSMVKVSAHPIHLYNHAGEHTFYGLKGSPAVTVPPEAVKQVLQGKLYRSSAEDKDIFIGMPFMLDGEWRAMFLQYSAENENIVNRMVLFVLLLVLLLGSVCILIAARYLVEPIKALTNATKRLAKGDFEVELKVNRIDEIGELTQSYVEMAGELKQLEQMRQDFVSNVSHEIQTPLTSISGFAKALQNHDLIVEEERSEYLDIIIAESERLSRLSDNLLKLASLDSEHHPFNASSFNLDEQIRTIVVTCEPQWSAKGIVIDLELPEAVKFKGDEDQLKQVWMNLLSNSIKFTPVGGNIRISIDSSAAEVSVTISDNGIGMSPEEFNAVFQRFYKIDKSRNGNNNGNGLGLAIVKKIVSLHQGRIEVDSAIGEGTTIIVRLPVSPSAPSRKSLKPFEDTSAPMDIVRE</sequence>
<evidence type="ECO:0000256" key="15">
    <source>
        <dbReference type="ARBA" id="ARBA00037219"/>
    </source>
</evidence>
<dbReference type="AlphaFoldDB" id="A0A1R0ZBB9"/>
<keyword evidence="12" id="KW-0902">Two-component regulatory system</keyword>